<evidence type="ECO:0000259" key="3">
    <source>
        <dbReference type="PROSITE" id="PS50110"/>
    </source>
</evidence>
<proteinExistence type="predicted"/>
<dbReference type="AlphaFoldDB" id="A0A1C3VIA1"/>
<name>A0A1C3VIA1_9BRAD</name>
<dbReference type="InterPro" id="IPR050595">
    <property type="entry name" value="Bact_response_regulator"/>
</dbReference>
<evidence type="ECO:0000313" key="4">
    <source>
        <dbReference type="EMBL" id="SCB27428.1"/>
    </source>
</evidence>
<feature type="domain" description="Response regulatory" evidence="3">
    <location>
        <begin position="5"/>
        <end position="119"/>
    </location>
</feature>
<dbReference type="InterPro" id="IPR011006">
    <property type="entry name" value="CheY-like_superfamily"/>
</dbReference>
<protein>
    <submittedName>
        <fullName evidence="4">Response regulator receiver domain-containing protein</fullName>
    </submittedName>
</protein>
<dbReference type="RefSeq" id="WP_158644869.1">
    <property type="nucleotide sequence ID" value="NZ_FMAE01000004.1"/>
</dbReference>
<evidence type="ECO:0000256" key="2">
    <source>
        <dbReference type="PROSITE-ProRule" id="PRU00169"/>
    </source>
</evidence>
<accession>A0A1C3VIA1</accession>
<dbReference type="EMBL" id="FMAE01000004">
    <property type="protein sequence ID" value="SCB27428.1"/>
    <property type="molecule type" value="Genomic_DNA"/>
</dbReference>
<dbReference type="Proteomes" id="UP000183174">
    <property type="component" value="Unassembled WGS sequence"/>
</dbReference>
<dbReference type="Gene3D" id="3.40.50.2300">
    <property type="match status" value="1"/>
</dbReference>
<gene>
    <name evidence="4" type="ORF">GA0061099_100425</name>
</gene>
<dbReference type="Pfam" id="PF00072">
    <property type="entry name" value="Response_reg"/>
    <property type="match status" value="1"/>
</dbReference>
<dbReference type="PANTHER" id="PTHR44591:SF25">
    <property type="entry name" value="CHEMOTAXIS TWO-COMPONENT RESPONSE REGULATOR"/>
    <property type="match status" value="1"/>
</dbReference>
<sequence length="125" mass="13238">MAGRLLSIIDDDEDVRQSLLALIESVGYSARLFASAEEFLASDAWTETCCILSDVQMAGMSGIELADRLAQSGSRIPIILITAYAKDNQSFALSRPGVVAVLPKPLQLNALIEQIGRALDSGAAG</sequence>
<dbReference type="GO" id="GO:0000160">
    <property type="term" value="P:phosphorelay signal transduction system"/>
    <property type="evidence" value="ECO:0007669"/>
    <property type="project" value="InterPro"/>
</dbReference>
<keyword evidence="1 2" id="KW-0597">Phosphoprotein</keyword>
<organism evidence="4 5">
    <name type="scientific">Bradyrhizobium yuanmingense</name>
    <dbReference type="NCBI Taxonomy" id="108015"/>
    <lineage>
        <taxon>Bacteria</taxon>
        <taxon>Pseudomonadati</taxon>
        <taxon>Pseudomonadota</taxon>
        <taxon>Alphaproteobacteria</taxon>
        <taxon>Hyphomicrobiales</taxon>
        <taxon>Nitrobacteraceae</taxon>
        <taxon>Bradyrhizobium</taxon>
    </lineage>
</organism>
<evidence type="ECO:0000313" key="5">
    <source>
        <dbReference type="Proteomes" id="UP000183174"/>
    </source>
</evidence>
<feature type="modified residue" description="4-aspartylphosphate" evidence="2">
    <location>
        <position position="54"/>
    </location>
</feature>
<reference evidence="4 5" key="1">
    <citation type="submission" date="2016-08" db="EMBL/GenBank/DDBJ databases">
        <authorList>
            <person name="Seilhamer J.J."/>
        </authorList>
    </citation>
    <scope>NUCLEOTIDE SEQUENCE [LARGE SCALE GENOMIC DNA]</scope>
    <source>
        <strain evidence="4 5">CCBAU 10071</strain>
    </source>
</reference>
<evidence type="ECO:0000256" key="1">
    <source>
        <dbReference type="ARBA" id="ARBA00022553"/>
    </source>
</evidence>
<dbReference type="PROSITE" id="PS50110">
    <property type="entry name" value="RESPONSE_REGULATORY"/>
    <property type="match status" value="1"/>
</dbReference>
<dbReference type="SMART" id="SM00448">
    <property type="entry name" value="REC"/>
    <property type="match status" value="1"/>
</dbReference>
<dbReference type="InterPro" id="IPR001789">
    <property type="entry name" value="Sig_transdc_resp-reg_receiver"/>
</dbReference>
<dbReference type="SUPFAM" id="SSF52172">
    <property type="entry name" value="CheY-like"/>
    <property type="match status" value="1"/>
</dbReference>
<dbReference type="PANTHER" id="PTHR44591">
    <property type="entry name" value="STRESS RESPONSE REGULATOR PROTEIN 1"/>
    <property type="match status" value="1"/>
</dbReference>